<dbReference type="Proteomes" id="UP001437256">
    <property type="component" value="Unassembled WGS sequence"/>
</dbReference>
<evidence type="ECO:0000313" key="2">
    <source>
        <dbReference type="EMBL" id="KAL0059785.1"/>
    </source>
</evidence>
<gene>
    <name evidence="2" type="ORF">AAF712_013472</name>
</gene>
<reference evidence="2 3" key="1">
    <citation type="submission" date="2024-05" db="EMBL/GenBank/DDBJ databases">
        <title>A draft genome resource for the thread blight pathogen Marasmius tenuissimus strain MS-2.</title>
        <authorList>
            <person name="Yulfo-Soto G.E."/>
            <person name="Baruah I.K."/>
            <person name="Amoako-Attah I."/>
            <person name="Bukari Y."/>
            <person name="Meinhardt L.W."/>
            <person name="Bailey B.A."/>
            <person name="Cohen S.P."/>
        </authorList>
    </citation>
    <scope>NUCLEOTIDE SEQUENCE [LARGE SCALE GENOMIC DNA]</scope>
    <source>
        <strain evidence="2 3">MS-2</strain>
    </source>
</reference>
<feature type="compositionally biased region" description="Basic residues" evidence="1">
    <location>
        <begin position="69"/>
        <end position="80"/>
    </location>
</feature>
<dbReference type="SUPFAM" id="SSF47095">
    <property type="entry name" value="HMG-box"/>
    <property type="match status" value="1"/>
</dbReference>
<evidence type="ECO:0000256" key="1">
    <source>
        <dbReference type="SAM" id="MobiDB-lite"/>
    </source>
</evidence>
<evidence type="ECO:0008006" key="4">
    <source>
        <dbReference type="Google" id="ProtNLM"/>
    </source>
</evidence>
<feature type="compositionally biased region" description="Low complexity" evidence="1">
    <location>
        <begin position="81"/>
        <end position="95"/>
    </location>
</feature>
<dbReference type="Gene3D" id="1.10.30.10">
    <property type="entry name" value="High mobility group box domain"/>
    <property type="match status" value="1"/>
</dbReference>
<evidence type="ECO:0000313" key="3">
    <source>
        <dbReference type="Proteomes" id="UP001437256"/>
    </source>
</evidence>
<dbReference type="InterPro" id="IPR036910">
    <property type="entry name" value="HMG_box_dom_sf"/>
</dbReference>
<feature type="region of interest" description="Disordered" evidence="1">
    <location>
        <begin position="58"/>
        <end position="108"/>
    </location>
</feature>
<protein>
    <recommendedName>
        <fullName evidence="4">HMG box domain-containing protein</fullName>
    </recommendedName>
</protein>
<feature type="compositionally biased region" description="Basic and acidic residues" evidence="1">
    <location>
        <begin position="12"/>
        <end position="24"/>
    </location>
</feature>
<proteinExistence type="predicted"/>
<name>A0ABR2ZEL7_9AGAR</name>
<keyword evidence="3" id="KW-1185">Reference proteome</keyword>
<comment type="caution">
    <text evidence="2">The sequence shown here is derived from an EMBL/GenBank/DDBJ whole genome shotgun (WGS) entry which is preliminary data.</text>
</comment>
<sequence length="108" mass="11762">MPKASVPKASKPKAEKKEKVKKEPTAWNLYVKTHYPAWKEANPGCAFKDAMAALKVQWQDAPENPNKGKPSKPRSSKRSAKNAPASSSEPSRSSPVLDMDSDLPSSEA</sequence>
<accession>A0ABR2ZEL7</accession>
<feature type="region of interest" description="Disordered" evidence="1">
    <location>
        <begin position="1"/>
        <end position="25"/>
    </location>
</feature>
<dbReference type="EMBL" id="JBBXMP010000207">
    <property type="protein sequence ID" value="KAL0059785.1"/>
    <property type="molecule type" value="Genomic_DNA"/>
</dbReference>
<dbReference type="CDD" id="cd00084">
    <property type="entry name" value="HMG-box_SF"/>
    <property type="match status" value="1"/>
</dbReference>
<organism evidence="2 3">
    <name type="scientific">Marasmius tenuissimus</name>
    <dbReference type="NCBI Taxonomy" id="585030"/>
    <lineage>
        <taxon>Eukaryota</taxon>
        <taxon>Fungi</taxon>
        <taxon>Dikarya</taxon>
        <taxon>Basidiomycota</taxon>
        <taxon>Agaricomycotina</taxon>
        <taxon>Agaricomycetes</taxon>
        <taxon>Agaricomycetidae</taxon>
        <taxon>Agaricales</taxon>
        <taxon>Marasmiineae</taxon>
        <taxon>Marasmiaceae</taxon>
        <taxon>Marasmius</taxon>
    </lineage>
</organism>